<dbReference type="InterPro" id="IPR036366">
    <property type="entry name" value="PGBDSf"/>
</dbReference>
<dbReference type="AlphaFoldDB" id="A0A853A8B8"/>
<feature type="region of interest" description="Disordered" evidence="1">
    <location>
        <begin position="203"/>
        <end position="386"/>
    </location>
</feature>
<feature type="compositionally biased region" description="Low complexity" evidence="1">
    <location>
        <begin position="313"/>
        <end position="326"/>
    </location>
</feature>
<feature type="compositionally biased region" description="Basic and acidic residues" evidence="1">
    <location>
        <begin position="430"/>
        <end position="439"/>
    </location>
</feature>
<protein>
    <submittedName>
        <fullName evidence="4">Cell division septation protein DedD</fullName>
    </submittedName>
</protein>
<dbReference type="InterPro" id="IPR002477">
    <property type="entry name" value="Peptidoglycan-bd-like"/>
</dbReference>
<dbReference type="Gene3D" id="1.10.101.10">
    <property type="entry name" value="PGBD-like superfamily/PGBD"/>
    <property type="match status" value="1"/>
</dbReference>
<evidence type="ECO:0000256" key="2">
    <source>
        <dbReference type="SAM" id="Phobius"/>
    </source>
</evidence>
<reference evidence="4 5" key="1">
    <citation type="submission" date="2020-07" db="EMBL/GenBank/DDBJ databases">
        <title>Sequencing the genomes of 1000 actinobacteria strains.</title>
        <authorList>
            <person name="Klenk H.-P."/>
        </authorList>
    </citation>
    <scope>NUCLEOTIDE SEQUENCE [LARGE SCALE GENOMIC DNA]</scope>
    <source>
        <strain evidence="4 5">DSM 42178</strain>
    </source>
</reference>
<evidence type="ECO:0000313" key="4">
    <source>
        <dbReference type="EMBL" id="NYI06778.1"/>
    </source>
</evidence>
<feature type="region of interest" description="Disordered" evidence="1">
    <location>
        <begin position="413"/>
        <end position="439"/>
    </location>
</feature>
<dbReference type="RefSeq" id="WP_179815307.1">
    <property type="nucleotide sequence ID" value="NZ_JACBZD010000001.1"/>
</dbReference>
<feature type="compositionally biased region" description="Pro residues" evidence="1">
    <location>
        <begin position="37"/>
        <end position="57"/>
    </location>
</feature>
<comment type="caution">
    <text evidence="4">The sequence shown here is derived from an EMBL/GenBank/DDBJ whole genome shotgun (WGS) entry which is preliminary data.</text>
</comment>
<dbReference type="EMBL" id="JACBZD010000001">
    <property type="protein sequence ID" value="NYI06778.1"/>
    <property type="molecule type" value="Genomic_DNA"/>
</dbReference>
<keyword evidence="2" id="KW-1133">Transmembrane helix</keyword>
<organism evidence="4 5">
    <name type="scientific">Allostreptomyces psammosilenae</name>
    <dbReference type="NCBI Taxonomy" id="1892865"/>
    <lineage>
        <taxon>Bacteria</taxon>
        <taxon>Bacillati</taxon>
        <taxon>Actinomycetota</taxon>
        <taxon>Actinomycetes</taxon>
        <taxon>Kitasatosporales</taxon>
        <taxon>Streptomycetaceae</taxon>
        <taxon>Allostreptomyces</taxon>
    </lineage>
</organism>
<keyword evidence="2" id="KW-0472">Membrane</keyword>
<feature type="compositionally biased region" description="Gly residues" evidence="1">
    <location>
        <begin position="346"/>
        <end position="356"/>
    </location>
</feature>
<keyword evidence="2" id="KW-0812">Transmembrane</keyword>
<keyword evidence="4" id="KW-0132">Cell division</keyword>
<evidence type="ECO:0000259" key="3">
    <source>
        <dbReference type="Pfam" id="PF01471"/>
    </source>
</evidence>
<dbReference type="Pfam" id="PF01471">
    <property type="entry name" value="PG_binding_1"/>
    <property type="match status" value="1"/>
</dbReference>
<feature type="region of interest" description="Disordered" evidence="1">
    <location>
        <begin position="1"/>
        <end position="182"/>
    </location>
</feature>
<name>A0A853A8B8_9ACTN</name>
<sequence>MTAADQGRPGSDGDRGPAGPTGSAAHTEGNPGKRGPGPEPDPGHGPGPGPEQPPTPLVRPYVAGPTDGADRSGAMEGPDTPPAGTDGTRPDGPPPGTSRPGGPANDAEQTTVLGRIDPAAADPGPSGGEPATRTLPLVPQAPTTIGRPDGAWPNGPTEVDTEAGQDTARGGRGSHRQPRNRGLMVFGSAAAVAAVAVLGTTLASPTGNEVDDLTGLNLPTGFASPAPSDSPTASATPSPSASASSSAAPSAPPTVAATATETADASASPSPNTPDGTPSAGDSDGGEQTSAPPDAAPSDDRGSGSGGGGNDNGGSDDASSSPPGNSRPGDPQGGSGGDEEDTSGGDDAGQDGGDSGGDGEEEPTDGGTLAPGDEGEEVEDLQRDLNTMGYRWVRVNGRYDEATTSAVYRFQDDHDVVGDPPGVYGPNTRETMDRALGRG</sequence>
<dbReference type="SUPFAM" id="SSF47090">
    <property type="entry name" value="PGBD-like"/>
    <property type="match status" value="1"/>
</dbReference>
<dbReference type="GO" id="GO:0051301">
    <property type="term" value="P:cell division"/>
    <property type="evidence" value="ECO:0007669"/>
    <property type="project" value="UniProtKB-KW"/>
</dbReference>
<dbReference type="Proteomes" id="UP000567795">
    <property type="component" value="Unassembled WGS sequence"/>
</dbReference>
<keyword evidence="4" id="KW-0131">Cell cycle</keyword>
<feature type="domain" description="Peptidoglycan binding-like" evidence="3">
    <location>
        <begin position="375"/>
        <end position="432"/>
    </location>
</feature>
<evidence type="ECO:0000313" key="5">
    <source>
        <dbReference type="Proteomes" id="UP000567795"/>
    </source>
</evidence>
<feature type="compositionally biased region" description="Low complexity" evidence="1">
    <location>
        <begin position="223"/>
        <end position="270"/>
    </location>
</feature>
<feature type="transmembrane region" description="Helical" evidence="2">
    <location>
        <begin position="182"/>
        <end position="203"/>
    </location>
</feature>
<keyword evidence="5" id="KW-1185">Reference proteome</keyword>
<accession>A0A853A8B8</accession>
<dbReference type="InterPro" id="IPR036365">
    <property type="entry name" value="PGBD-like_sf"/>
</dbReference>
<feature type="compositionally biased region" description="Gly residues" evidence="1">
    <location>
        <begin position="303"/>
        <end position="312"/>
    </location>
</feature>
<proteinExistence type="predicted"/>
<gene>
    <name evidence="4" type="ORF">FHU37_003721</name>
</gene>
<evidence type="ECO:0000256" key="1">
    <source>
        <dbReference type="SAM" id="MobiDB-lite"/>
    </source>
</evidence>